<accession>A0A6N3G3Y4</accession>
<dbReference type="PANTHER" id="PTHR30146">
    <property type="entry name" value="LACI-RELATED TRANSCRIPTIONAL REPRESSOR"/>
    <property type="match status" value="1"/>
</dbReference>
<dbReference type="Gene3D" id="1.10.260.40">
    <property type="entry name" value="lambda repressor-like DNA-binding domains"/>
    <property type="match status" value="1"/>
</dbReference>
<sequence length="369" mass="41920">MANEKITIKMVSEKANVSKTTVSRYLNGKYEFMSAETKKRIEEVIEELEYRPNALAQGLKNNKTGLIGIVVSNIMIPEVAALVRGVNDYCIRKSFQVILVETDHKNISQQNQIQALIDRQVEGLILSSNQDEAFVKSLTEQKVKIVLADCTIEEGMIDTVIVDNEKATAEMIQRIYSEGFDRVAYFTPPLTTPSRKKKLALFLESSKIAVRNPEQLAFEIEETQAAFDACKESLNELLKKNQGYRLAILAENSELMFALIHVIYSLGLRIPEDVAIGGYDDLGWNKLYHHEMSVIEKPSYEIGSQAAELLVKRISKGKMQYKPKVIEVQPKIKMNGSTQVSDNSFDKIVIRMNQENQPYIKKNYRKQDD</sequence>
<dbReference type="RefSeq" id="WP_074931554.1">
    <property type="nucleotide sequence ID" value="NZ_CACRTX010000016.1"/>
</dbReference>
<reference evidence="1" key="1">
    <citation type="submission" date="2019-11" db="EMBL/GenBank/DDBJ databases">
        <authorList>
            <person name="Feng L."/>
        </authorList>
    </citation>
    <scope>NUCLEOTIDE SEQUENCE</scope>
    <source>
        <strain evidence="1">ECasseliflavusLFYP2</strain>
    </source>
</reference>
<dbReference type="PROSITE" id="PS50932">
    <property type="entry name" value="HTH_LACI_2"/>
    <property type="match status" value="1"/>
</dbReference>
<dbReference type="SMART" id="SM00354">
    <property type="entry name" value="HTH_LACI"/>
    <property type="match status" value="1"/>
</dbReference>
<dbReference type="InterPro" id="IPR001387">
    <property type="entry name" value="Cro/C1-type_HTH"/>
</dbReference>
<dbReference type="SUPFAM" id="SSF47413">
    <property type="entry name" value="lambda repressor-like DNA-binding domains"/>
    <property type="match status" value="1"/>
</dbReference>
<dbReference type="EMBL" id="CACRTX010000016">
    <property type="protein sequence ID" value="VYU58801.1"/>
    <property type="molecule type" value="Genomic_DNA"/>
</dbReference>
<dbReference type="GO" id="GO:0000976">
    <property type="term" value="F:transcription cis-regulatory region binding"/>
    <property type="evidence" value="ECO:0007669"/>
    <property type="project" value="TreeGrafter"/>
</dbReference>
<dbReference type="PROSITE" id="PS50943">
    <property type="entry name" value="HTH_CROC1"/>
    <property type="match status" value="1"/>
</dbReference>
<dbReference type="CDD" id="cd01392">
    <property type="entry name" value="HTH_LacI"/>
    <property type="match status" value="1"/>
</dbReference>
<dbReference type="AlphaFoldDB" id="A0A6N3G3Y4"/>
<name>A0A6N3G3Y4_ENTCA</name>
<dbReference type="InterPro" id="IPR001761">
    <property type="entry name" value="Peripla_BP/Lac1_sug-bd_dom"/>
</dbReference>
<dbReference type="InterPro" id="IPR000843">
    <property type="entry name" value="HTH_LacI"/>
</dbReference>
<dbReference type="InterPro" id="IPR028082">
    <property type="entry name" value="Peripla_BP_I"/>
</dbReference>
<dbReference type="Pfam" id="PF00532">
    <property type="entry name" value="Peripla_BP_1"/>
    <property type="match status" value="1"/>
</dbReference>
<organism evidence="1">
    <name type="scientific">Enterococcus casseliflavus</name>
    <name type="common">Enterococcus flavescens</name>
    <dbReference type="NCBI Taxonomy" id="37734"/>
    <lineage>
        <taxon>Bacteria</taxon>
        <taxon>Bacillati</taxon>
        <taxon>Bacillota</taxon>
        <taxon>Bacilli</taxon>
        <taxon>Lactobacillales</taxon>
        <taxon>Enterococcaceae</taxon>
        <taxon>Enterococcus</taxon>
    </lineage>
</organism>
<evidence type="ECO:0000313" key="1">
    <source>
        <dbReference type="EMBL" id="VYU58801.1"/>
    </source>
</evidence>
<dbReference type="Gene3D" id="3.40.50.2300">
    <property type="match status" value="2"/>
</dbReference>
<dbReference type="Pfam" id="PF00356">
    <property type="entry name" value="LacI"/>
    <property type="match status" value="1"/>
</dbReference>
<proteinExistence type="predicted"/>
<dbReference type="InterPro" id="IPR010982">
    <property type="entry name" value="Lambda_DNA-bd_dom_sf"/>
</dbReference>
<dbReference type="GO" id="GO:0003700">
    <property type="term" value="F:DNA-binding transcription factor activity"/>
    <property type="evidence" value="ECO:0007669"/>
    <property type="project" value="TreeGrafter"/>
</dbReference>
<dbReference type="SUPFAM" id="SSF53822">
    <property type="entry name" value="Periplasmic binding protein-like I"/>
    <property type="match status" value="1"/>
</dbReference>
<gene>
    <name evidence="1" type="primary">kdgR_1</name>
    <name evidence="1" type="ORF">ECLFYP2_00699</name>
</gene>
<dbReference type="PANTHER" id="PTHR30146:SF145">
    <property type="entry name" value="RIBOSE OPERON REPRESSOR"/>
    <property type="match status" value="1"/>
</dbReference>
<protein>
    <submittedName>
        <fullName evidence="1">HTH-type transcriptional regulator KdgR</fullName>
    </submittedName>
</protein>